<evidence type="ECO:0000313" key="2">
    <source>
        <dbReference type="Proteomes" id="UP001177260"/>
    </source>
</evidence>
<protein>
    <submittedName>
        <fullName evidence="1">Uncharacterized protein</fullName>
    </submittedName>
</protein>
<gene>
    <name evidence="1" type="ORF">N8T08_001221</name>
</gene>
<accession>A0ACC3AP60</accession>
<evidence type="ECO:0000313" key="1">
    <source>
        <dbReference type="EMBL" id="KAK1139165.1"/>
    </source>
</evidence>
<proteinExistence type="predicted"/>
<dbReference type="Proteomes" id="UP001177260">
    <property type="component" value="Unassembled WGS sequence"/>
</dbReference>
<keyword evidence="2" id="KW-1185">Reference proteome</keyword>
<sequence length="716" mass="79596">MPTPQSPLRSHYALRPFDIRVRLQRVEDLVSHLGNTSTSDRDGSLDGALRELSNHVRGIEERLLEGSSSENGQGREKDGLCIDVIHPRLHASSSKMKLLGPSHYSNTIDKLQIAHVLQSKEPDSAFQTLKTDLMARIKECRGIRHAVKARQSFQPNEPVPGLQASIPARPICDELVEGYLRTFEPIYRILHLPSFWREYNHFWAQRSSSSPTTSTAFLMKLVLILAIGTVFHPQRGKSGPDHDVHIIQTWTHAAQWWLIGPSEKATLGLDGIQVFCLLLIARQINAMGASPWLSAGSLMQRAMTMGLHLDSRHFPALSVFQSEMRARLWATIVELAVQASVDSSIQPLLIPEFDTQPPSNLNDVDFDPDPNSSSSPAPARPTTETTDTSIQRLIHQTLPLRVKIIQALTNRSALSYTQTIHLGTQLQAACRSIAAFFTSTLHTSNAPSAANNIPPNNTTRHLHPTPFHKTYLDMTLRRWLLILHTPFMLQSHNRPEFYFSRKICLDTAMTITRHAQPLNLPSPPEDDLSRLLIAGRSSLKGPLSLGIISILGLEATWQIEESSDDTGGMTTTSMDEFATSSRAPILNVMRHILSQLLRVIGLGTPSLKRYNLLAAILGQIRAMETGECVKRVVYETVEESLSQSTSLLQETSARGLCLNGEGQSLLDQRLGLGGLDFDLHHPDLESTDLDLDLDIPSILGLSDWLDLDMNIHPPHM</sequence>
<name>A0ACC3AP60_9EURO</name>
<reference evidence="1 2" key="1">
    <citation type="journal article" date="2023" name="ACS Omega">
        <title>Identification of the Neoaspergillic Acid Biosynthesis Gene Cluster by Establishing an In Vitro CRISPR-Ribonucleoprotein Genetic System in Aspergillus melleus.</title>
        <authorList>
            <person name="Yuan B."/>
            <person name="Grau M.F."/>
            <person name="Murata R.M."/>
            <person name="Torok T."/>
            <person name="Venkateswaran K."/>
            <person name="Stajich J.E."/>
            <person name="Wang C.C.C."/>
        </authorList>
    </citation>
    <scope>NUCLEOTIDE SEQUENCE [LARGE SCALE GENOMIC DNA]</scope>
    <source>
        <strain evidence="1 2">IMV 1140</strain>
    </source>
</reference>
<dbReference type="EMBL" id="JAOPJF010000115">
    <property type="protein sequence ID" value="KAK1139165.1"/>
    <property type="molecule type" value="Genomic_DNA"/>
</dbReference>
<organism evidence="1 2">
    <name type="scientific">Aspergillus melleus</name>
    <dbReference type="NCBI Taxonomy" id="138277"/>
    <lineage>
        <taxon>Eukaryota</taxon>
        <taxon>Fungi</taxon>
        <taxon>Dikarya</taxon>
        <taxon>Ascomycota</taxon>
        <taxon>Pezizomycotina</taxon>
        <taxon>Eurotiomycetes</taxon>
        <taxon>Eurotiomycetidae</taxon>
        <taxon>Eurotiales</taxon>
        <taxon>Aspergillaceae</taxon>
        <taxon>Aspergillus</taxon>
        <taxon>Aspergillus subgen. Circumdati</taxon>
    </lineage>
</organism>
<comment type="caution">
    <text evidence="1">The sequence shown here is derived from an EMBL/GenBank/DDBJ whole genome shotgun (WGS) entry which is preliminary data.</text>
</comment>